<dbReference type="Pfam" id="PF00005">
    <property type="entry name" value="ABC_tran"/>
    <property type="match status" value="1"/>
</dbReference>
<dbReference type="InterPro" id="IPR027417">
    <property type="entry name" value="P-loop_NTPase"/>
</dbReference>
<dbReference type="InterPro" id="IPR036640">
    <property type="entry name" value="ABC1_TM_sf"/>
</dbReference>
<evidence type="ECO:0000259" key="9">
    <source>
        <dbReference type="PROSITE" id="PS50929"/>
    </source>
</evidence>
<name>A0ABP9RXL9_9GAMM</name>
<evidence type="ECO:0000313" key="11">
    <source>
        <dbReference type="Proteomes" id="UP001501600"/>
    </source>
</evidence>
<feature type="transmembrane region" description="Helical" evidence="7">
    <location>
        <begin position="251"/>
        <end position="271"/>
    </location>
</feature>
<feature type="transmembrane region" description="Helical" evidence="7">
    <location>
        <begin position="20"/>
        <end position="53"/>
    </location>
</feature>
<dbReference type="PANTHER" id="PTHR43394">
    <property type="entry name" value="ATP-DEPENDENT PERMEASE MDL1, MITOCHONDRIAL"/>
    <property type="match status" value="1"/>
</dbReference>
<dbReference type="SUPFAM" id="SSF52540">
    <property type="entry name" value="P-loop containing nucleoside triphosphate hydrolases"/>
    <property type="match status" value="1"/>
</dbReference>
<dbReference type="EMBL" id="BAABLF010000005">
    <property type="protein sequence ID" value="GAA5188129.1"/>
    <property type="molecule type" value="Genomic_DNA"/>
</dbReference>
<dbReference type="CDD" id="cd18585">
    <property type="entry name" value="ABC_6TM_CydC"/>
    <property type="match status" value="1"/>
</dbReference>
<dbReference type="InterPro" id="IPR003439">
    <property type="entry name" value="ABC_transporter-like_ATP-bd"/>
</dbReference>
<dbReference type="NCBIfam" id="TIGR02868">
    <property type="entry name" value="CydC"/>
    <property type="match status" value="1"/>
</dbReference>
<feature type="domain" description="ABC transporter" evidence="8">
    <location>
        <begin position="340"/>
        <end position="557"/>
    </location>
</feature>
<dbReference type="InterPro" id="IPR014223">
    <property type="entry name" value="ABC_CydC/D"/>
</dbReference>
<keyword evidence="6 7" id="KW-0472">Membrane</keyword>
<dbReference type="SUPFAM" id="SSF90123">
    <property type="entry name" value="ABC transporter transmembrane region"/>
    <property type="match status" value="1"/>
</dbReference>
<evidence type="ECO:0000256" key="5">
    <source>
        <dbReference type="ARBA" id="ARBA00022989"/>
    </source>
</evidence>
<dbReference type="NCBIfam" id="NF008364">
    <property type="entry name" value="PRK11160.1"/>
    <property type="match status" value="1"/>
</dbReference>
<proteinExistence type="predicted"/>
<keyword evidence="3" id="KW-0547">Nucleotide-binding</keyword>
<evidence type="ECO:0000256" key="1">
    <source>
        <dbReference type="ARBA" id="ARBA00004651"/>
    </source>
</evidence>
<feature type="domain" description="ABC transmembrane type-1" evidence="9">
    <location>
        <begin position="19"/>
        <end position="308"/>
    </location>
</feature>
<evidence type="ECO:0000256" key="6">
    <source>
        <dbReference type="ARBA" id="ARBA00023136"/>
    </source>
</evidence>
<comment type="caution">
    <text evidence="10">The sequence shown here is derived from an EMBL/GenBank/DDBJ whole genome shotgun (WGS) entry which is preliminary data.</text>
</comment>
<dbReference type="PROSITE" id="PS50893">
    <property type="entry name" value="ABC_TRANSPORTER_2"/>
    <property type="match status" value="1"/>
</dbReference>
<dbReference type="Gene3D" id="3.40.50.300">
    <property type="entry name" value="P-loop containing nucleotide triphosphate hydrolases"/>
    <property type="match status" value="1"/>
</dbReference>
<dbReference type="RefSeq" id="WP_345315687.1">
    <property type="nucleotide sequence ID" value="NZ_BAABLF010000005.1"/>
</dbReference>
<keyword evidence="2 7" id="KW-0812">Transmembrane</keyword>
<keyword evidence="11" id="KW-1185">Reference proteome</keyword>
<organism evidence="10 11">
    <name type="scientific">Ferrimonas gelatinilytica</name>
    <dbReference type="NCBI Taxonomy" id="1255257"/>
    <lineage>
        <taxon>Bacteria</taxon>
        <taxon>Pseudomonadati</taxon>
        <taxon>Pseudomonadota</taxon>
        <taxon>Gammaproteobacteria</taxon>
        <taxon>Alteromonadales</taxon>
        <taxon>Ferrimonadaceae</taxon>
        <taxon>Ferrimonas</taxon>
    </lineage>
</organism>
<evidence type="ECO:0000256" key="7">
    <source>
        <dbReference type="SAM" id="Phobius"/>
    </source>
</evidence>
<dbReference type="InterPro" id="IPR017871">
    <property type="entry name" value="ABC_transporter-like_CS"/>
</dbReference>
<dbReference type="PROSITE" id="PS00211">
    <property type="entry name" value="ABC_TRANSPORTER_1"/>
    <property type="match status" value="1"/>
</dbReference>
<evidence type="ECO:0000259" key="8">
    <source>
        <dbReference type="PROSITE" id="PS50893"/>
    </source>
</evidence>
<reference evidence="11" key="1">
    <citation type="journal article" date="2019" name="Int. J. Syst. Evol. Microbiol.">
        <title>The Global Catalogue of Microorganisms (GCM) 10K type strain sequencing project: providing services to taxonomists for standard genome sequencing and annotation.</title>
        <authorList>
            <consortium name="The Broad Institute Genomics Platform"/>
            <consortium name="The Broad Institute Genome Sequencing Center for Infectious Disease"/>
            <person name="Wu L."/>
            <person name="Ma J."/>
        </authorList>
    </citation>
    <scope>NUCLEOTIDE SEQUENCE [LARGE SCALE GENOMIC DNA]</scope>
    <source>
        <strain evidence="11">JCM 18720</strain>
    </source>
</reference>
<dbReference type="InterPro" id="IPR039421">
    <property type="entry name" value="Type_1_exporter"/>
</dbReference>
<feature type="transmembrane region" description="Helical" evidence="7">
    <location>
        <begin position="163"/>
        <end position="184"/>
    </location>
</feature>
<dbReference type="Proteomes" id="UP001501600">
    <property type="component" value="Unassembled WGS sequence"/>
</dbReference>
<evidence type="ECO:0000256" key="4">
    <source>
        <dbReference type="ARBA" id="ARBA00022840"/>
    </source>
</evidence>
<dbReference type="SMART" id="SM00382">
    <property type="entry name" value="AAA"/>
    <property type="match status" value="1"/>
</dbReference>
<evidence type="ECO:0000256" key="2">
    <source>
        <dbReference type="ARBA" id="ARBA00022692"/>
    </source>
</evidence>
<evidence type="ECO:0000256" key="3">
    <source>
        <dbReference type="ARBA" id="ARBA00022741"/>
    </source>
</evidence>
<keyword evidence="4 10" id="KW-0067">ATP-binding</keyword>
<keyword evidence="5 7" id="KW-1133">Transmembrane helix</keyword>
<accession>A0ABP9RXL9</accession>
<dbReference type="PANTHER" id="PTHR43394:SF1">
    <property type="entry name" value="ATP-BINDING CASSETTE SUB-FAMILY B MEMBER 10, MITOCHONDRIAL"/>
    <property type="match status" value="1"/>
</dbReference>
<gene>
    <name evidence="10" type="primary">cydC</name>
    <name evidence="10" type="ORF">GCM10025772_07340</name>
</gene>
<dbReference type="InterPro" id="IPR003593">
    <property type="entry name" value="AAA+_ATPase"/>
</dbReference>
<dbReference type="InterPro" id="IPR011527">
    <property type="entry name" value="ABC1_TM_dom"/>
</dbReference>
<comment type="subcellular location">
    <subcellularLocation>
        <location evidence="1">Cell membrane</location>
        <topology evidence="1">Multi-pass membrane protein</topology>
    </subcellularLocation>
</comment>
<feature type="transmembrane region" description="Helical" evidence="7">
    <location>
        <begin position="135"/>
        <end position="157"/>
    </location>
</feature>
<evidence type="ECO:0000313" key="10">
    <source>
        <dbReference type="EMBL" id="GAA5188129.1"/>
    </source>
</evidence>
<dbReference type="Gene3D" id="1.20.1560.10">
    <property type="entry name" value="ABC transporter type 1, transmembrane domain"/>
    <property type="match status" value="1"/>
</dbReference>
<protein>
    <submittedName>
        <fullName evidence="10">Cysteine/glutathione ABC transporter ATP-binding protein/permease CydC</fullName>
    </submittedName>
</protein>
<sequence length="557" mass="60587">MTELIPFLRLFQQHWRRLALGALLSLLTLLASIGLLSLSGWFIAASAVAGLVISRSADFNYMMPAGGVRALSVLRTAARWAERVVSHDATFRLLATLRSWFFRHLGRLAPARLGGLRDADLLNRMVADIDALDHLYLRLITPVAAGSLSILAVTVFLSWIDPLLGAVLGGVLLALLLLLPPLFYRLGLRPGERLSHHHGVYRQQLADYIDAQTELLLFQAERQQREKLAHTEQALLLAQGKMARLTGLSQGLLTLFNGWLLLVMVVLAHHQLSQGGAPGPLLALVAFATLASFEALNPVTTAFQHLGHTLAAARRLTPMLSADGAMAFGGQTQPGEERGLAIQGLNFRYPGALDPTLDGLNLTLEPGERVALIGQTGCGKSTLLQILCRELESDSGSVCLNGHALDSYCENSLRQQLCVISQRVHIFNDSLANNLRLASPGATDDQLEQALRQVKLDKLLEGQGLAQWLGEGGRQLSGGEQRRIGLARALLHPGSLLLLDEPTEGLDDATEQEVISCLLSHRPERTLLYVTHKPAALAQMDRVLMMEAGKLKPAHDK</sequence>
<dbReference type="PROSITE" id="PS50929">
    <property type="entry name" value="ABC_TM1F"/>
    <property type="match status" value="1"/>
</dbReference>
<dbReference type="GO" id="GO:0005524">
    <property type="term" value="F:ATP binding"/>
    <property type="evidence" value="ECO:0007669"/>
    <property type="project" value="UniProtKB-KW"/>
</dbReference>